<sequence>MDDDVAVFVQACVACARGKNVYLRAEGLLQPLPVPSAPWEDIALDLIVGLPQTATQHDAIVTAICRLTKMAHFVPSKQSATAEDLACIL</sequence>
<comment type="caution">
    <text evidence="1">The sequence shown here is derived from an EMBL/GenBank/DDBJ whole genome shotgun (WGS) entry which is preliminary data.</text>
</comment>
<dbReference type="Gene3D" id="3.30.420.10">
    <property type="entry name" value="Ribonuclease H-like superfamily/Ribonuclease H"/>
    <property type="match status" value="1"/>
</dbReference>
<evidence type="ECO:0000313" key="1">
    <source>
        <dbReference type="EMBL" id="PHJ14705.1"/>
    </source>
</evidence>
<keyword evidence="2" id="KW-1185">Reference proteome</keyword>
<dbReference type="SUPFAM" id="SSF53098">
    <property type="entry name" value="Ribonuclease H-like"/>
    <property type="match status" value="1"/>
</dbReference>
<dbReference type="Proteomes" id="UP000221165">
    <property type="component" value="Unassembled WGS sequence"/>
</dbReference>
<accession>A0A2C6KDX1</accession>
<dbReference type="InterPro" id="IPR036397">
    <property type="entry name" value="RNaseH_sf"/>
</dbReference>
<feature type="non-terminal residue" evidence="1">
    <location>
        <position position="89"/>
    </location>
</feature>
<dbReference type="RefSeq" id="XP_067916441.1">
    <property type="nucleotide sequence ID" value="XM_068071583.1"/>
</dbReference>
<dbReference type="EMBL" id="MIGC01012214">
    <property type="protein sequence ID" value="PHJ14705.1"/>
    <property type="molecule type" value="Genomic_DNA"/>
</dbReference>
<proteinExistence type="predicted"/>
<dbReference type="PANTHER" id="PTHR35046:SF26">
    <property type="entry name" value="RNA-DIRECTED DNA POLYMERASE"/>
    <property type="match status" value="1"/>
</dbReference>
<dbReference type="InterPro" id="IPR012337">
    <property type="entry name" value="RNaseH-like_sf"/>
</dbReference>
<gene>
    <name evidence="1" type="ORF">CSUI_011485</name>
</gene>
<dbReference type="GeneID" id="94434794"/>
<dbReference type="PANTHER" id="PTHR35046">
    <property type="entry name" value="ZINC KNUCKLE (CCHC-TYPE) FAMILY PROTEIN"/>
    <property type="match status" value="1"/>
</dbReference>
<name>A0A2C6KDX1_9APIC</name>
<reference evidence="1 2" key="1">
    <citation type="journal article" date="2017" name="Int. J. Parasitol.">
        <title>The genome of the protozoan parasite Cystoisospora suis and a reverse vaccinology approach to identify vaccine candidates.</title>
        <authorList>
            <person name="Palmieri N."/>
            <person name="Shrestha A."/>
            <person name="Ruttkowski B."/>
            <person name="Beck T."/>
            <person name="Vogl C."/>
            <person name="Tomley F."/>
            <person name="Blake D.P."/>
            <person name="Joachim A."/>
        </authorList>
    </citation>
    <scope>NUCLEOTIDE SEQUENCE [LARGE SCALE GENOMIC DNA]</scope>
    <source>
        <strain evidence="1 2">Wien I</strain>
    </source>
</reference>
<dbReference type="GO" id="GO:0003676">
    <property type="term" value="F:nucleic acid binding"/>
    <property type="evidence" value="ECO:0007669"/>
    <property type="project" value="InterPro"/>
</dbReference>
<dbReference type="VEuPathDB" id="ToxoDB:CSUI_011485"/>
<organism evidence="1 2">
    <name type="scientific">Cystoisospora suis</name>
    <dbReference type="NCBI Taxonomy" id="483139"/>
    <lineage>
        <taxon>Eukaryota</taxon>
        <taxon>Sar</taxon>
        <taxon>Alveolata</taxon>
        <taxon>Apicomplexa</taxon>
        <taxon>Conoidasida</taxon>
        <taxon>Coccidia</taxon>
        <taxon>Eucoccidiorida</taxon>
        <taxon>Eimeriorina</taxon>
        <taxon>Sarcocystidae</taxon>
        <taxon>Cystoisospora</taxon>
    </lineage>
</organism>
<dbReference type="AlphaFoldDB" id="A0A2C6KDX1"/>
<dbReference type="OrthoDB" id="2202254at2759"/>
<evidence type="ECO:0000313" key="2">
    <source>
        <dbReference type="Proteomes" id="UP000221165"/>
    </source>
</evidence>
<protein>
    <submittedName>
        <fullName evidence="1">Transposon tf2-1</fullName>
    </submittedName>
</protein>